<protein>
    <submittedName>
        <fullName evidence="2">Uncharacterized protein</fullName>
    </submittedName>
</protein>
<keyword evidence="3" id="KW-1185">Reference proteome</keyword>
<dbReference type="OrthoDB" id="10335528at2759"/>
<proteinExistence type="predicted"/>
<evidence type="ECO:0000313" key="3">
    <source>
        <dbReference type="Proteomes" id="UP001061958"/>
    </source>
</evidence>
<evidence type="ECO:0000313" key="2">
    <source>
        <dbReference type="EMBL" id="GJQ15919.1"/>
    </source>
</evidence>
<evidence type="ECO:0000256" key="1">
    <source>
        <dbReference type="SAM" id="Coils"/>
    </source>
</evidence>
<feature type="coiled-coil region" evidence="1">
    <location>
        <begin position="163"/>
        <end position="197"/>
    </location>
</feature>
<keyword evidence="1" id="KW-0175">Coiled coil</keyword>
<dbReference type="AlphaFoldDB" id="A0A9C7Q5E9"/>
<sequence>MSSQLNSSSHPLGGKVEWRQLLLAVEPNVERGMNLGVYSLKEALREYDEALEKWFLWKKDNLQQLLDSDKNNQLSNIISESLNNSTMDFPEWTLLVQEKLMASTKTVGQLNTQLFIQYDVEFYRKRVFKILKEAFMEVFVTRTERRCRKLFGSFSNRADKKLSKVLKLHRHQVEEKLQELEDLFAQLEHAMKTAQTAQVRDRGSEARGVLIDITGVVELFWRKWRPCWENRETVLYSILDSGLPLVILTELLNRLMLQFPSQGLVWNAQDSLLQYGRLEKLLIFFCQVDPLTNRSLLEWLQGTVYLLCCLSDDQFFQLSTPLEALESHLLQCRENGKFDKSSSQHSTKVEHLLRLFLSLIKKSRSHLSGF</sequence>
<dbReference type="EMBL" id="BQMJ01000077">
    <property type="protein sequence ID" value="GJQ15919.1"/>
    <property type="molecule type" value="Genomic_DNA"/>
</dbReference>
<comment type="caution">
    <text evidence="2">The sequence shown here is derived from an EMBL/GenBank/DDBJ whole genome shotgun (WGS) entry which is preliminary data.</text>
</comment>
<gene>
    <name evidence="2" type="ORF">GpartN1_g7710.t1</name>
</gene>
<organism evidence="2 3">
    <name type="scientific">Galdieria partita</name>
    <dbReference type="NCBI Taxonomy" id="83374"/>
    <lineage>
        <taxon>Eukaryota</taxon>
        <taxon>Rhodophyta</taxon>
        <taxon>Bangiophyceae</taxon>
        <taxon>Galdieriales</taxon>
        <taxon>Galdieriaceae</taxon>
        <taxon>Galdieria</taxon>
    </lineage>
</organism>
<accession>A0A9C7Q5E9</accession>
<name>A0A9C7Q5E9_9RHOD</name>
<reference evidence="2" key="2">
    <citation type="submission" date="2022-01" db="EMBL/GenBank/DDBJ databases">
        <authorList>
            <person name="Hirooka S."/>
            <person name="Miyagishima S.Y."/>
        </authorList>
    </citation>
    <scope>NUCLEOTIDE SEQUENCE</scope>
    <source>
        <strain evidence="2">NBRC 102759</strain>
    </source>
</reference>
<reference evidence="2" key="1">
    <citation type="journal article" date="2022" name="Proc. Natl. Acad. Sci. U.S.A.">
        <title>Life cycle and functional genomics of the unicellular red alga Galdieria for elucidating algal and plant evolution and industrial use.</title>
        <authorList>
            <person name="Hirooka S."/>
            <person name="Itabashi T."/>
            <person name="Ichinose T.M."/>
            <person name="Onuma R."/>
            <person name="Fujiwara T."/>
            <person name="Yamashita S."/>
            <person name="Jong L.W."/>
            <person name="Tomita R."/>
            <person name="Iwane A.H."/>
            <person name="Miyagishima S.Y."/>
        </authorList>
    </citation>
    <scope>NUCLEOTIDE SEQUENCE</scope>
    <source>
        <strain evidence="2">NBRC 102759</strain>
    </source>
</reference>
<dbReference type="Proteomes" id="UP001061958">
    <property type="component" value="Unassembled WGS sequence"/>
</dbReference>